<organism evidence="4 5">
    <name type="scientific">Anguilla anguilla</name>
    <name type="common">European freshwater eel</name>
    <name type="synonym">Muraena anguilla</name>
    <dbReference type="NCBI Taxonomy" id="7936"/>
    <lineage>
        <taxon>Eukaryota</taxon>
        <taxon>Metazoa</taxon>
        <taxon>Chordata</taxon>
        <taxon>Craniata</taxon>
        <taxon>Vertebrata</taxon>
        <taxon>Euteleostomi</taxon>
        <taxon>Actinopterygii</taxon>
        <taxon>Neopterygii</taxon>
        <taxon>Teleostei</taxon>
        <taxon>Anguilliformes</taxon>
        <taxon>Anguillidae</taxon>
        <taxon>Anguilla</taxon>
    </lineage>
</organism>
<dbReference type="Proteomes" id="UP001044222">
    <property type="component" value="Chromosome 8"/>
</dbReference>
<feature type="transmembrane region" description="Helical" evidence="2">
    <location>
        <begin position="93"/>
        <end position="115"/>
    </location>
</feature>
<keyword evidence="2" id="KW-0812">Transmembrane</keyword>
<protein>
    <submittedName>
        <fullName evidence="4">Uncharacterized protein</fullName>
    </submittedName>
</protein>
<feature type="compositionally biased region" description="Polar residues" evidence="1">
    <location>
        <begin position="27"/>
        <end position="38"/>
    </location>
</feature>
<feature type="chain" id="PRO_5039424474" evidence="3">
    <location>
        <begin position="24"/>
        <end position="123"/>
    </location>
</feature>
<proteinExistence type="predicted"/>
<feature type="region of interest" description="Disordered" evidence="1">
    <location>
        <begin position="27"/>
        <end position="91"/>
    </location>
</feature>
<evidence type="ECO:0000313" key="5">
    <source>
        <dbReference type="Proteomes" id="UP001044222"/>
    </source>
</evidence>
<evidence type="ECO:0000313" key="4">
    <source>
        <dbReference type="EMBL" id="KAG5843992.1"/>
    </source>
</evidence>
<accession>A0A9D3M7N4</accession>
<feature type="compositionally biased region" description="Polar residues" evidence="1">
    <location>
        <begin position="45"/>
        <end position="88"/>
    </location>
</feature>
<name>A0A9D3M7N4_ANGAN</name>
<evidence type="ECO:0000256" key="2">
    <source>
        <dbReference type="SAM" id="Phobius"/>
    </source>
</evidence>
<keyword evidence="2" id="KW-0472">Membrane</keyword>
<comment type="caution">
    <text evidence="4">The sequence shown here is derived from an EMBL/GenBank/DDBJ whole genome shotgun (WGS) entry which is preliminary data.</text>
</comment>
<evidence type="ECO:0000256" key="3">
    <source>
        <dbReference type="SAM" id="SignalP"/>
    </source>
</evidence>
<dbReference type="EMBL" id="JAFIRN010000008">
    <property type="protein sequence ID" value="KAG5843992.1"/>
    <property type="molecule type" value="Genomic_DNA"/>
</dbReference>
<feature type="signal peptide" evidence="3">
    <location>
        <begin position="1"/>
        <end position="23"/>
    </location>
</feature>
<evidence type="ECO:0000256" key="1">
    <source>
        <dbReference type="SAM" id="MobiDB-lite"/>
    </source>
</evidence>
<keyword evidence="2" id="KW-1133">Transmembrane helix</keyword>
<reference evidence="4" key="1">
    <citation type="submission" date="2021-01" db="EMBL/GenBank/DDBJ databases">
        <title>A chromosome-scale assembly of European eel, Anguilla anguilla.</title>
        <authorList>
            <person name="Henkel C."/>
            <person name="Jong-Raadsen S.A."/>
            <person name="Dufour S."/>
            <person name="Weltzien F.-A."/>
            <person name="Palstra A.P."/>
            <person name="Pelster B."/>
            <person name="Spaink H.P."/>
            <person name="Van Den Thillart G.E."/>
            <person name="Jansen H."/>
            <person name="Zahm M."/>
            <person name="Klopp C."/>
            <person name="Cedric C."/>
            <person name="Louis A."/>
            <person name="Berthelot C."/>
            <person name="Parey E."/>
            <person name="Roest Crollius H."/>
            <person name="Montfort J."/>
            <person name="Robinson-Rechavi M."/>
            <person name="Bucao C."/>
            <person name="Bouchez O."/>
            <person name="Gislard M."/>
            <person name="Lluch J."/>
            <person name="Milhes M."/>
            <person name="Lampietro C."/>
            <person name="Lopez Roques C."/>
            <person name="Donnadieu C."/>
            <person name="Braasch I."/>
            <person name="Desvignes T."/>
            <person name="Postlethwait J."/>
            <person name="Bobe J."/>
            <person name="Guiguen Y."/>
            <person name="Dirks R."/>
        </authorList>
    </citation>
    <scope>NUCLEOTIDE SEQUENCE</scope>
    <source>
        <strain evidence="4">Tag_6206</strain>
        <tissue evidence="4">Liver</tissue>
    </source>
</reference>
<dbReference type="AlphaFoldDB" id="A0A9D3M7N4"/>
<keyword evidence="5" id="KW-1185">Reference proteome</keyword>
<keyword evidence="3" id="KW-0732">Signal</keyword>
<sequence>MTGGHLSLTWALLSSAIIFASLGMQGSTGSTTEWNAGVQSPAAEGSTSQTPTTSEASSADSFSPGQLDTSSLPPTTSNQTAERGQQGLSPGEAAGVAIGTIAGVAAAGGGIFAALKFSGRLGG</sequence>
<gene>
    <name evidence="4" type="ORF">ANANG_G00156750</name>
</gene>